<keyword evidence="4" id="KW-0804">Transcription</keyword>
<dbReference type="Proteomes" id="UP000729402">
    <property type="component" value="Unassembled WGS sequence"/>
</dbReference>
<evidence type="ECO:0000256" key="5">
    <source>
        <dbReference type="ARBA" id="ARBA00023242"/>
    </source>
</evidence>
<dbReference type="GO" id="GO:0005634">
    <property type="term" value="C:nucleus"/>
    <property type="evidence" value="ECO:0007669"/>
    <property type="project" value="UniProtKB-SubCell"/>
</dbReference>
<dbReference type="OrthoDB" id="688329at2759"/>
<evidence type="ECO:0000256" key="2">
    <source>
        <dbReference type="ARBA" id="ARBA00023015"/>
    </source>
</evidence>
<dbReference type="PANTHER" id="PTHR31677">
    <property type="entry name" value="AP2 DOMAIN CLASS TRANSCRIPTION FACTOR"/>
    <property type="match status" value="1"/>
</dbReference>
<protein>
    <recommendedName>
        <fullName evidence="7">AP2/ERF domain-containing protein</fullName>
    </recommendedName>
</protein>
<dbReference type="SMART" id="SM00380">
    <property type="entry name" value="AP2"/>
    <property type="match status" value="1"/>
</dbReference>
<evidence type="ECO:0000313" key="9">
    <source>
        <dbReference type="Proteomes" id="UP000729402"/>
    </source>
</evidence>
<dbReference type="PANTHER" id="PTHR31677:SF228">
    <property type="entry name" value="ETHYLENE-RESPONSIVE TRANSCRIPTION FACTOR 10-RELATED"/>
    <property type="match status" value="1"/>
</dbReference>
<dbReference type="GO" id="GO:0003700">
    <property type="term" value="F:DNA-binding transcription factor activity"/>
    <property type="evidence" value="ECO:0007669"/>
    <property type="project" value="InterPro"/>
</dbReference>
<dbReference type="CDD" id="cd00018">
    <property type="entry name" value="AP2"/>
    <property type="match status" value="1"/>
</dbReference>
<name>A0A8J5WAZ2_ZIZPA</name>
<reference evidence="8" key="1">
    <citation type="journal article" date="2021" name="bioRxiv">
        <title>Whole Genome Assembly and Annotation of Northern Wild Rice, Zizania palustris L., Supports a Whole Genome Duplication in the Zizania Genus.</title>
        <authorList>
            <person name="Haas M."/>
            <person name="Kono T."/>
            <person name="Macchietto M."/>
            <person name="Millas R."/>
            <person name="McGilp L."/>
            <person name="Shao M."/>
            <person name="Duquette J."/>
            <person name="Hirsch C.N."/>
            <person name="Kimball J."/>
        </authorList>
    </citation>
    <scope>NUCLEOTIDE SEQUENCE</scope>
    <source>
        <tissue evidence="8">Fresh leaf tissue</tissue>
    </source>
</reference>
<evidence type="ECO:0000313" key="8">
    <source>
        <dbReference type="EMBL" id="KAG8086000.1"/>
    </source>
</evidence>
<gene>
    <name evidence="8" type="ORF">GUJ93_ZPchr0010g9362</name>
</gene>
<keyword evidence="5" id="KW-0539">Nucleus</keyword>
<dbReference type="AlphaFoldDB" id="A0A8J5WAZ2"/>
<accession>A0A8J5WAZ2</accession>
<sequence length="211" mass="23367">MGGTGHGQQHFRGVRKRPWGRYAAEIRDPRQKSRVWLGTYDTAEEAARAYDAAAREYPRRQGEDQLPLPFRSSRRRRRRRDGRQRKQQQTAPWSPLAATCRRPCRPCRSRLRSRSTCSTAPRHPAPVSRASLLKATLCRTRTISSDKRPAAAGCHMVKLSPAGHHRGRGAGTDSDSSSIVTLAPSPSPPAVSAKKADVFDLDLNCPPPEGA</sequence>
<dbReference type="InterPro" id="IPR001471">
    <property type="entry name" value="AP2/ERF_dom"/>
</dbReference>
<evidence type="ECO:0000256" key="1">
    <source>
        <dbReference type="ARBA" id="ARBA00004123"/>
    </source>
</evidence>
<keyword evidence="9" id="KW-1185">Reference proteome</keyword>
<dbReference type="PROSITE" id="PS51032">
    <property type="entry name" value="AP2_ERF"/>
    <property type="match status" value="1"/>
</dbReference>
<evidence type="ECO:0000256" key="4">
    <source>
        <dbReference type="ARBA" id="ARBA00023163"/>
    </source>
</evidence>
<feature type="compositionally biased region" description="Basic residues" evidence="6">
    <location>
        <begin position="72"/>
        <end position="86"/>
    </location>
</feature>
<evidence type="ECO:0000256" key="6">
    <source>
        <dbReference type="SAM" id="MobiDB-lite"/>
    </source>
</evidence>
<evidence type="ECO:0000259" key="7">
    <source>
        <dbReference type="PROSITE" id="PS51032"/>
    </source>
</evidence>
<feature type="region of interest" description="Disordered" evidence="6">
    <location>
        <begin position="1"/>
        <end position="25"/>
    </location>
</feature>
<feature type="domain" description="AP2/ERF" evidence="7">
    <location>
        <begin position="10"/>
        <end position="69"/>
    </location>
</feature>
<feature type="region of interest" description="Disordered" evidence="6">
    <location>
        <begin position="54"/>
        <end position="97"/>
    </location>
</feature>
<keyword evidence="3" id="KW-0238">DNA-binding</keyword>
<dbReference type="Pfam" id="PF00847">
    <property type="entry name" value="AP2"/>
    <property type="match status" value="1"/>
</dbReference>
<proteinExistence type="predicted"/>
<comment type="subcellular location">
    <subcellularLocation>
        <location evidence="1">Nucleus</location>
    </subcellularLocation>
</comment>
<comment type="caution">
    <text evidence="8">The sequence shown here is derived from an EMBL/GenBank/DDBJ whole genome shotgun (WGS) entry which is preliminary data.</text>
</comment>
<feature type="region of interest" description="Disordered" evidence="6">
    <location>
        <begin position="160"/>
        <end position="195"/>
    </location>
</feature>
<reference evidence="8" key="2">
    <citation type="submission" date="2021-02" db="EMBL/GenBank/DDBJ databases">
        <authorList>
            <person name="Kimball J.A."/>
            <person name="Haas M.W."/>
            <person name="Macchietto M."/>
            <person name="Kono T."/>
            <person name="Duquette J."/>
            <person name="Shao M."/>
        </authorList>
    </citation>
    <scope>NUCLEOTIDE SEQUENCE</scope>
    <source>
        <tissue evidence="8">Fresh leaf tissue</tissue>
    </source>
</reference>
<feature type="compositionally biased region" description="Basic and acidic residues" evidence="6">
    <location>
        <begin position="54"/>
        <end position="63"/>
    </location>
</feature>
<evidence type="ECO:0000256" key="3">
    <source>
        <dbReference type="ARBA" id="ARBA00023125"/>
    </source>
</evidence>
<organism evidence="8 9">
    <name type="scientific">Zizania palustris</name>
    <name type="common">Northern wild rice</name>
    <dbReference type="NCBI Taxonomy" id="103762"/>
    <lineage>
        <taxon>Eukaryota</taxon>
        <taxon>Viridiplantae</taxon>
        <taxon>Streptophyta</taxon>
        <taxon>Embryophyta</taxon>
        <taxon>Tracheophyta</taxon>
        <taxon>Spermatophyta</taxon>
        <taxon>Magnoliopsida</taxon>
        <taxon>Liliopsida</taxon>
        <taxon>Poales</taxon>
        <taxon>Poaceae</taxon>
        <taxon>BOP clade</taxon>
        <taxon>Oryzoideae</taxon>
        <taxon>Oryzeae</taxon>
        <taxon>Zizaniinae</taxon>
        <taxon>Zizania</taxon>
    </lineage>
</organism>
<dbReference type="GO" id="GO:0003677">
    <property type="term" value="F:DNA binding"/>
    <property type="evidence" value="ECO:0007669"/>
    <property type="project" value="UniProtKB-KW"/>
</dbReference>
<dbReference type="EMBL" id="JAAALK010000082">
    <property type="protein sequence ID" value="KAG8086000.1"/>
    <property type="molecule type" value="Genomic_DNA"/>
</dbReference>
<keyword evidence="2" id="KW-0805">Transcription regulation</keyword>